<evidence type="ECO:0000256" key="3">
    <source>
        <dbReference type="ARBA" id="ARBA00022630"/>
    </source>
</evidence>
<sequence length="383" mass="42725">MSFDVIVCGAGVQGLWTANYLLQQGKKVLLLEQFPWPHSRGSSHGDSRITRYTYPTSHHSKMMPEAFKKWAELEKKAKTQLFVNCGLLAIGDQNKVDTVLKILKEGQIPHDCLSALDIKQKFPDLDSGDLIGVLEKTAGVLKAKHCLFALQEAFLKDGGSFQDCEKVLSIQPVHYSLVKVATNKSTYSAKSVVLTCGSWINNLLKPLDITLPIKPTRVESVYWKAKNPKRLQADSGFPATILYGKSHIYSTPIIEYPGLMKVSCHFGVVTDPDRRDALSEKVLQVAESHRETLTNIVETNYPGLHPEPAIVESCIYSKTPDEDFILDRHPVFKNIIIGAGFSGHGFKMSPVIGRILGDLALNRTPPYPMHHFSMSRFRHKSSL</sequence>
<dbReference type="Gene3D" id="3.50.50.60">
    <property type="entry name" value="FAD/NAD(P)-binding domain"/>
    <property type="match status" value="1"/>
</dbReference>
<dbReference type="GO" id="GO:0008115">
    <property type="term" value="F:sarcosine oxidase activity"/>
    <property type="evidence" value="ECO:0007669"/>
    <property type="project" value="TreeGrafter"/>
</dbReference>
<name>A0A6F9DN86_9ASCI</name>
<dbReference type="InterPro" id="IPR036188">
    <property type="entry name" value="FAD/NAD-bd_sf"/>
</dbReference>
<keyword evidence="5" id="KW-0560">Oxidoreductase</keyword>
<protein>
    <submittedName>
        <fullName evidence="7">Peroxisomal sarcosine oxidase-like</fullName>
    </submittedName>
</protein>
<comment type="cofactor">
    <cofactor evidence="1">
        <name>FAD</name>
        <dbReference type="ChEBI" id="CHEBI:57692"/>
    </cofactor>
</comment>
<dbReference type="GO" id="GO:0050660">
    <property type="term" value="F:flavin adenine dinucleotide binding"/>
    <property type="evidence" value="ECO:0007669"/>
    <property type="project" value="InterPro"/>
</dbReference>
<dbReference type="GO" id="GO:0050031">
    <property type="term" value="F:L-pipecolate oxidase activity"/>
    <property type="evidence" value="ECO:0007669"/>
    <property type="project" value="TreeGrafter"/>
</dbReference>
<gene>
    <name evidence="7" type="primary">Pipox-001</name>
</gene>
<feature type="domain" description="FAD dependent oxidoreductase" evidence="6">
    <location>
        <begin position="4"/>
        <end position="359"/>
    </location>
</feature>
<comment type="similarity">
    <text evidence="2">Belongs to the MSOX/MTOX family.</text>
</comment>
<dbReference type="PANTHER" id="PTHR10961:SF46">
    <property type="entry name" value="PEROXISOMAL SARCOSINE OXIDASE"/>
    <property type="match status" value="1"/>
</dbReference>
<keyword evidence="4" id="KW-0274">FAD</keyword>
<dbReference type="GO" id="GO:0005777">
    <property type="term" value="C:peroxisome"/>
    <property type="evidence" value="ECO:0007669"/>
    <property type="project" value="TreeGrafter"/>
</dbReference>
<dbReference type="EMBL" id="LR789032">
    <property type="protein sequence ID" value="CAB3264894.1"/>
    <property type="molecule type" value="mRNA"/>
</dbReference>
<organism evidence="7">
    <name type="scientific">Phallusia mammillata</name>
    <dbReference type="NCBI Taxonomy" id="59560"/>
    <lineage>
        <taxon>Eukaryota</taxon>
        <taxon>Metazoa</taxon>
        <taxon>Chordata</taxon>
        <taxon>Tunicata</taxon>
        <taxon>Ascidiacea</taxon>
        <taxon>Phlebobranchia</taxon>
        <taxon>Ascidiidae</taxon>
        <taxon>Phallusia</taxon>
    </lineage>
</organism>
<reference evidence="7" key="1">
    <citation type="submission" date="2020-04" db="EMBL/GenBank/DDBJ databases">
        <authorList>
            <person name="Neveu A P."/>
        </authorList>
    </citation>
    <scope>NUCLEOTIDE SEQUENCE</scope>
    <source>
        <tissue evidence="7">Whole embryo</tissue>
    </source>
</reference>
<dbReference type="PANTHER" id="PTHR10961">
    <property type="entry name" value="PEROXISOMAL SARCOSINE OXIDASE"/>
    <property type="match status" value="1"/>
</dbReference>
<dbReference type="SUPFAM" id="SSF51905">
    <property type="entry name" value="FAD/NAD(P)-binding domain"/>
    <property type="match status" value="1"/>
</dbReference>
<dbReference type="InterPro" id="IPR045170">
    <property type="entry name" value="MTOX"/>
</dbReference>
<accession>A0A6F9DN86</accession>
<dbReference type="AlphaFoldDB" id="A0A6F9DN86"/>
<dbReference type="Gene3D" id="3.30.9.10">
    <property type="entry name" value="D-Amino Acid Oxidase, subunit A, domain 2"/>
    <property type="match status" value="1"/>
</dbReference>
<keyword evidence="3" id="KW-0285">Flavoprotein</keyword>
<evidence type="ECO:0000256" key="4">
    <source>
        <dbReference type="ARBA" id="ARBA00022827"/>
    </source>
</evidence>
<proteinExistence type="evidence at transcript level"/>
<dbReference type="GO" id="GO:0033514">
    <property type="term" value="P:L-lysine catabolic process to acetyl-CoA via L-pipecolate"/>
    <property type="evidence" value="ECO:0007669"/>
    <property type="project" value="TreeGrafter"/>
</dbReference>
<dbReference type="Pfam" id="PF01266">
    <property type="entry name" value="DAO"/>
    <property type="match status" value="1"/>
</dbReference>
<evidence type="ECO:0000256" key="1">
    <source>
        <dbReference type="ARBA" id="ARBA00001974"/>
    </source>
</evidence>
<evidence type="ECO:0000256" key="2">
    <source>
        <dbReference type="ARBA" id="ARBA00010989"/>
    </source>
</evidence>
<evidence type="ECO:0000256" key="5">
    <source>
        <dbReference type="ARBA" id="ARBA00023002"/>
    </source>
</evidence>
<dbReference type="SUPFAM" id="SSF54373">
    <property type="entry name" value="FAD-linked reductases, C-terminal domain"/>
    <property type="match status" value="1"/>
</dbReference>
<dbReference type="InterPro" id="IPR006076">
    <property type="entry name" value="FAD-dep_OxRdtase"/>
</dbReference>
<evidence type="ECO:0000259" key="6">
    <source>
        <dbReference type="Pfam" id="PF01266"/>
    </source>
</evidence>
<evidence type="ECO:0000313" key="7">
    <source>
        <dbReference type="EMBL" id="CAB3264894.1"/>
    </source>
</evidence>
<dbReference type="NCBIfam" id="NF008425">
    <property type="entry name" value="PRK11259.1"/>
    <property type="match status" value="1"/>
</dbReference>